<organism evidence="13 14">
    <name type="scientific">Laticauda laticaudata</name>
    <name type="common">Blue-ringed sea krait</name>
    <name type="synonym">Blue-lipped sea krait</name>
    <dbReference type="NCBI Taxonomy" id="8630"/>
    <lineage>
        <taxon>Eukaryota</taxon>
        <taxon>Metazoa</taxon>
        <taxon>Chordata</taxon>
        <taxon>Craniata</taxon>
        <taxon>Vertebrata</taxon>
        <taxon>Euteleostomi</taxon>
        <taxon>Lepidosauria</taxon>
        <taxon>Squamata</taxon>
        <taxon>Bifurcata</taxon>
        <taxon>Unidentata</taxon>
        <taxon>Episquamata</taxon>
        <taxon>Toxicofera</taxon>
        <taxon>Serpentes</taxon>
        <taxon>Colubroidea</taxon>
        <taxon>Elapidae</taxon>
        <taxon>Laticaudinae</taxon>
        <taxon>Laticauda</taxon>
    </lineage>
</organism>
<dbReference type="SMART" id="SM00329">
    <property type="entry name" value="BPI2"/>
    <property type="match status" value="1"/>
</dbReference>
<keyword evidence="5 9" id="KW-0391">Immunity</keyword>
<dbReference type="InterPro" id="IPR001124">
    <property type="entry name" value="Lipid-bd_serum_glycop_C"/>
</dbReference>
<dbReference type="GeneTree" id="ENSGT01150000286994"/>
<dbReference type="PANTHER" id="PTHR10504:SF84">
    <property type="entry name" value="BACTERICIDAL PERMEABILITY-INCREASING PROTEIN"/>
    <property type="match status" value="1"/>
</dbReference>
<dbReference type="Ensembl" id="ENSLLTT00000001891.1">
    <property type="protein sequence ID" value="ENSLLTP00000001823.1"/>
    <property type="gene ID" value="ENSLLTG00000001422.1"/>
</dbReference>
<name>A0A8C5RDJ0_LATLA</name>
<dbReference type="Proteomes" id="UP000694406">
    <property type="component" value="Unplaced"/>
</dbReference>
<keyword evidence="4 9" id="KW-0399">Innate immunity</keyword>
<dbReference type="Pfam" id="PF02886">
    <property type="entry name" value="LBP_BPI_CETP_C"/>
    <property type="match status" value="1"/>
</dbReference>
<comment type="domain">
    <text evidence="9">The N-terminal region may be exposed to the interior of the granule, whereas the C-terminal portion may be embedded in the membrane. During phagocytosis and degranulation, proteases may be released and activated and cleave BPI at the junction of the N- and C-terminal portions of the molecule, providing controlled release of the N-terminal antibacterial fragment when bacteria are ingested.</text>
</comment>
<feature type="chain" id="PRO_5034145847" description="Bactericidal permeability-increasing protein" evidence="10">
    <location>
        <begin position="21"/>
        <end position="486"/>
    </location>
</feature>
<evidence type="ECO:0000256" key="3">
    <source>
        <dbReference type="ARBA" id="ARBA00022529"/>
    </source>
</evidence>
<dbReference type="AlphaFoldDB" id="A0A8C5RDJ0"/>
<evidence type="ECO:0000256" key="1">
    <source>
        <dbReference type="ARBA" id="ARBA00007292"/>
    </source>
</evidence>
<comment type="function">
    <text evidence="9">The cytotoxic action of BPI is limited to many species of Gram-negative bacteria; this specificity may be explained by a strong affinity of the very basic N-terminal half for the negatively charged lipopolysaccharides that are unique to the Gram-negative bacterial outer envelope.</text>
</comment>
<dbReference type="SMART" id="SM00328">
    <property type="entry name" value="BPI1"/>
    <property type="match status" value="1"/>
</dbReference>
<evidence type="ECO:0000256" key="2">
    <source>
        <dbReference type="ARBA" id="ARBA00017827"/>
    </source>
</evidence>
<dbReference type="PANTHER" id="PTHR10504">
    <property type="entry name" value="BACTERICIDAL PERMEABILITY-INCREASING BPI PROTEIN-RELATED"/>
    <property type="match status" value="1"/>
</dbReference>
<dbReference type="GO" id="GO:0031663">
    <property type="term" value="P:lipopolysaccharide-mediated signaling pathway"/>
    <property type="evidence" value="ECO:0007669"/>
    <property type="project" value="TreeGrafter"/>
</dbReference>
<keyword evidence="9" id="KW-0964">Secreted</keyword>
<comment type="domain">
    <text evidence="9">The N- and C-terminal barrels adopt an identical fold despite having only 13% of conserved residues.</text>
</comment>
<dbReference type="GO" id="GO:0005615">
    <property type="term" value="C:extracellular space"/>
    <property type="evidence" value="ECO:0007669"/>
    <property type="project" value="UniProtKB-UniRule"/>
</dbReference>
<evidence type="ECO:0000259" key="12">
    <source>
        <dbReference type="SMART" id="SM00329"/>
    </source>
</evidence>
<keyword evidence="14" id="KW-1185">Reference proteome</keyword>
<evidence type="ECO:0000256" key="4">
    <source>
        <dbReference type="ARBA" id="ARBA00022588"/>
    </source>
</evidence>
<evidence type="ECO:0000256" key="5">
    <source>
        <dbReference type="ARBA" id="ARBA00022859"/>
    </source>
</evidence>
<protein>
    <recommendedName>
        <fullName evidence="2 9">Bactericidal permeability-increasing protein</fullName>
        <shortName evidence="9">BPI</shortName>
    </recommendedName>
</protein>
<keyword evidence="6 9" id="KW-0044">Antibiotic</keyword>
<dbReference type="InterPro" id="IPR017943">
    <property type="entry name" value="Bactericidal_perm-incr_a/b_dom"/>
</dbReference>
<evidence type="ECO:0000256" key="6">
    <source>
        <dbReference type="ARBA" id="ARBA00023022"/>
    </source>
</evidence>
<dbReference type="GO" id="GO:0045087">
    <property type="term" value="P:innate immune response"/>
    <property type="evidence" value="ECO:0007669"/>
    <property type="project" value="UniProtKB-UniRule"/>
</dbReference>
<feature type="domain" description="Lipid-binding serum glycoprotein N-terminal" evidence="11">
    <location>
        <begin position="37"/>
        <end position="259"/>
    </location>
</feature>
<evidence type="ECO:0000259" key="11">
    <source>
        <dbReference type="SMART" id="SM00328"/>
    </source>
</evidence>
<keyword evidence="9 10" id="KW-0732">Signal</keyword>
<comment type="subunit">
    <text evidence="8 9">Monomer. Homodimer; disulfide-linked.</text>
</comment>
<evidence type="ECO:0000313" key="14">
    <source>
        <dbReference type="Proteomes" id="UP000694406"/>
    </source>
</evidence>
<reference evidence="13" key="2">
    <citation type="submission" date="2025-09" db="UniProtKB">
        <authorList>
            <consortium name="Ensembl"/>
        </authorList>
    </citation>
    <scope>IDENTIFICATION</scope>
</reference>
<sequence length="486" mass="54151">MSNLDLSTMMWVLFLPIFESHLFLKKEPKPPGALKLQITQRGLAYAKTVGMELLLSQLRKQPMPDQCSTYNVPHLDEISWSFSNIQIKQLQVKDSEASFAKDKGVRLAIRNAQIVFTSNWTIKHLFGQDKGTLQTDIAVRSLSVLLGLDVDDGGWPVVRTLSCSADLLDFELMFNGLNSGFYNWISQGIKRTLISDFNQEVCIEVKKSVDHFSHNLRNAEFWTQIDPIAGFNYSLVSKPEIAEDRCNLDFKGEFFLMERHQKSPLVPTPIVLPKRSSSMVVIGISDFLVNSAAFVYFSGNMLRVKYTNKTIPKRVPFSAFRLNTQHIGSLFPELKRQFPKMPMELHLAAQKEPKLHFHPGGLDAIVLGRAEVFVVLPNSSLVPVFTLNVDCNFTGQIFLEGVRSGNSFAKVRGSVALKGLRLSQAWSSIGEIKLSPLETLLKIAGNVALSAHNRESRDPSPPFPGGITPPAMAGCGGARASWRPFS</sequence>
<evidence type="ECO:0000256" key="10">
    <source>
        <dbReference type="SAM" id="SignalP"/>
    </source>
</evidence>
<comment type="similarity">
    <text evidence="1">Belongs to the BPI/LBP/Plunc superfamily. BPI/LBP family.</text>
</comment>
<evidence type="ECO:0000313" key="13">
    <source>
        <dbReference type="Ensembl" id="ENSLLTP00000001823.1"/>
    </source>
</evidence>
<dbReference type="Pfam" id="PF01273">
    <property type="entry name" value="LBP_BPI_CETP"/>
    <property type="match status" value="1"/>
</dbReference>
<keyword evidence="9" id="KW-0325">Glycoprotein</keyword>
<dbReference type="InterPro" id="IPR017942">
    <property type="entry name" value="Lipid-bd_serum_glycop_N"/>
</dbReference>
<dbReference type="InterPro" id="IPR032942">
    <property type="entry name" value="BPI/LBP/Plunc"/>
</dbReference>
<evidence type="ECO:0000256" key="9">
    <source>
        <dbReference type="RuleBase" id="RU369039"/>
    </source>
</evidence>
<dbReference type="SUPFAM" id="SSF55394">
    <property type="entry name" value="Bactericidal permeability-increasing protein, BPI"/>
    <property type="match status" value="2"/>
</dbReference>
<evidence type="ECO:0000256" key="7">
    <source>
        <dbReference type="ARBA" id="ARBA00023157"/>
    </source>
</evidence>
<proteinExistence type="inferred from homology"/>
<comment type="subcellular location">
    <subcellularLocation>
        <location evidence="9">Secreted</location>
    </subcellularLocation>
</comment>
<reference evidence="13" key="1">
    <citation type="submission" date="2025-08" db="UniProtKB">
        <authorList>
            <consortium name="Ensembl"/>
        </authorList>
    </citation>
    <scope>IDENTIFICATION</scope>
</reference>
<keyword evidence="3 9" id="KW-0929">Antimicrobial</keyword>
<evidence type="ECO:0000256" key="8">
    <source>
        <dbReference type="ARBA" id="ARBA00025943"/>
    </source>
</evidence>
<dbReference type="Gene3D" id="3.15.20.10">
    <property type="entry name" value="Bactericidal permeability-increasing protein, domain 2"/>
    <property type="match status" value="1"/>
</dbReference>
<keyword evidence="7 9" id="KW-1015">Disulfide bond</keyword>
<dbReference type="GO" id="GO:0001530">
    <property type="term" value="F:lipopolysaccharide binding"/>
    <property type="evidence" value="ECO:0007669"/>
    <property type="project" value="TreeGrafter"/>
</dbReference>
<dbReference type="Gene3D" id="3.15.10.10">
    <property type="entry name" value="Bactericidal permeability-increasing protein, domain 1"/>
    <property type="match status" value="1"/>
</dbReference>
<feature type="domain" description="Lipid-binding serum glycoprotein C-terminal" evidence="12">
    <location>
        <begin position="274"/>
        <end position="478"/>
    </location>
</feature>
<accession>A0A8C5RDJ0</accession>
<dbReference type="GO" id="GO:0050829">
    <property type="term" value="P:defense response to Gram-negative bacterium"/>
    <property type="evidence" value="ECO:0007669"/>
    <property type="project" value="UniProtKB-UniRule"/>
</dbReference>
<feature type="signal peptide" evidence="10">
    <location>
        <begin position="1"/>
        <end position="20"/>
    </location>
</feature>